<evidence type="ECO:0000313" key="10">
    <source>
        <dbReference type="EMBL" id="SEO89859.1"/>
    </source>
</evidence>
<dbReference type="PANTHER" id="PTHR43616:SF5">
    <property type="entry name" value="GLYCEROL DEHYDROGENASE 1"/>
    <property type="match status" value="1"/>
</dbReference>
<dbReference type="RefSeq" id="WP_089825339.1">
    <property type="nucleotide sequence ID" value="NZ_FODV01000007.1"/>
</dbReference>
<gene>
    <name evidence="10" type="ORF">SAMN04487948_10712</name>
</gene>
<comment type="cofactor">
    <cofactor evidence="6">
        <name>Zn(2+)</name>
        <dbReference type="ChEBI" id="CHEBI:29105"/>
    </cofactor>
    <text evidence="6">Binds 1 zinc ion per subunit.</text>
</comment>
<keyword evidence="4" id="KW-0560">Oxidoreductase</keyword>
<dbReference type="AlphaFoldDB" id="A0A1H8TFH2"/>
<keyword evidence="5 8" id="KW-0520">NAD</keyword>
<dbReference type="Gene3D" id="1.20.1090.10">
    <property type="entry name" value="Dehydroquinate synthase-like - alpha domain"/>
    <property type="match status" value="1"/>
</dbReference>
<dbReference type="InterPro" id="IPR001670">
    <property type="entry name" value="ADH_Fe/GldA"/>
</dbReference>
<evidence type="ECO:0000256" key="5">
    <source>
        <dbReference type="ARBA" id="ARBA00023027"/>
    </source>
</evidence>
<evidence type="ECO:0000256" key="7">
    <source>
        <dbReference type="PIRSR" id="PIRSR000112-2"/>
    </source>
</evidence>
<feature type="binding site" evidence="6">
    <location>
        <position position="171"/>
    </location>
    <ligand>
        <name>glycerol</name>
        <dbReference type="ChEBI" id="CHEBI:17754"/>
    </ligand>
</feature>
<evidence type="ECO:0000259" key="9">
    <source>
        <dbReference type="Pfam" id="PF00465"/>
    </source>
</evidence>
<dbReference type="OrthoDB" id="116813at2157"/>
<feature type="binding site" evidence="8">
    <location>
        <position position="131"/>
    </location>
    <ligand>
        <name>NAD(+)</name>
        <dbReference type="ChEBI" id="CHEBI:57540"/>
    </ligand>
</feature>
<dbReference type="PANTHER" id="PTHR43616">
    <property type="entry name" value="GLYCEROL DEHYDROGENASE"/>
    <property type="match status" value="1"/>
</dbReference>
<feature type="binding site" evidence="6">
    <location>
        <position position="271"/>
    </location>
    <ligand>
        <name>glycerol</name>
        <dbReference type="ChEBI" id="CHEBI:17754"/>
    </ligand>
</feature>
<dbReference type="InterPro" id="IPR018211">
    <property type="entry name" value="ADH_Fe_CS"/>
</dbReference>
<feature type="binding site" evidence="8">
    <location>
        <position position="37"/>
    </location>
    <ligand>
        <name>NAD(+)</name>
        <dbReference type="ChEBI" id="CHEBI:57540"/>
    </ligand>
</feature>
<evidence type="ECO:0000256" key="3">
    <source>
        <dbReference type="ARBA" id="ARBA00022833"/>
    </source>
</evidence>
<dbReference type="Gene3D" id="3.40.50.1970">
    <property type="match status" value="1"/>
</dbReference>
<dbReference type="NCBIfam" id="NF006941">
    <property type="entry name" value="PRK09423.1"/>
    <property type="match status" value="1"/>
</dbReference>
<dbReference type="SUPFAM" id="SSF56796">
    <property type="entry name" value="Dehydroquinate synthase-like"/>
    <property type="match status" value="1"/>
</dbReference>
<feature type="binding site" evidence="8">
    <location>
        <position position="125"/>
    </location>
    <ligand>
        <name>NAD(+)</name>
        <dbReference type="ChEBI" id="CHEBI:57540"/>
    </ligand>
</feature>
<dbReference type="CDD" id="cd08170">
    <property type="entry name" value="GlyDH"/>
    <property type="match status" value="1"/>
</dbReference>
<accession>A0A1H8TFH2</accession>
<protein>
    <submittedName>
        <fullName evidence="10">Glycerol 2-dehydrogenase (NAD+)</fullName>
    </submittedName>
</protein>
<dbReference type="PIRSF" id="PIRSF000112">
    <property type="entry name" value="Glycerol_dehydrogenase"/>
    <property type="match status" value="1"/>
</dbReference>
<dbReference type="Pfam" id="PF00465">
    <property type="entry name" value="Fe-ADH"/>
    <property type="match status" value="1"/>
</dbReference>
<evidence type="ECO:0000256" key="8">
    <source>
        <dbReference type="PIRSR" id="PIRSR000112-3"/>
    </source>
</evidence>
<dbReference type="PROSITE" id="PS00913">
    <property type="entry name" value="ADH_IRON_1"/>
    <property type="match status" value="1"/>
</dbReference>
<feature type="binding site" evidence="7">
    <location>
        <position position="121"/>
    </location>
    <ligand>
        <name>glycerol</name>
        <dbReference type="ChEBI" id="CHEBI:17754"/>
    </ligand>
</feature>
<evidence type="ECO:0000256" key="6">
    <source>
        <dbReference type="PIRSR" id="PIRSR000112-1"/>
    </source>
</evidence>
<feature type="binding site" evidence="8">
    <location>
        <position position="127"/>
    </location>
    <ligand>
        <name>NAD(+)</name>
        <dbReference type="ChEBI" id="CHEBI:57540"/>
    </ligand>
</feature>
<keyword evidence="11" id="KW-1185">Reference proteome</keyword>
<feature type="domain" description="Alcohol dehydrogenase iron-type/glycerol dehydrogenase GldA" evidence="9">
    <location>
        <begin position="8"/>
        <end position="153"/>
    </location>
</feature>
<evidence type="ECO:0000313" key="11">
    <source>
        <dbReference type="Proteomes" id="UP000199126"/>
    </source>
</evidence>
<dbReference type="EMBL" id="FODV01000007">
    <property type="protein sequence ID" value="SEO89859.1"/>
    <property type="molecule type" value="Genomic_DNA"/>
</dbReference>
<reference evidence="11" key="1">
    <citation type="submission" date="2016-10" db="EMBL/GenBank/DDBJ databases">
        <authorList>
            <person name="Varghese N."/>
            <person name="Submissions S."/>
        </authorList>
    </citation>
    <scope>NUCLEOTIDE SEQUENCE [LARGE SCALE GENOMIC DNA]</scope>
    <source>
        <strain evidence="11">CGMCC 1.10121</strain>
    </source>
</reference>
<dbReference type="GO" id="GO:0046872">
    <property type="term" value="F:metal ion binding"/>
    <property type="evidence" value="ECO:0007669"/>
    <property type="project" value="UniProtKB-KW"/>
</dbReference>
<feature type="binding site" evidence="6">
    <location>
        <position position="254"/>
    </location>
    <ligand>
        <name>glycerol</name>
        <dbReference type="ChEBI" id="CHEBI:17754"/>
    </ligand>
</feature>
<evidence type="ECO:0000256" key="4">
    <source>
        <dbReference type="ARBA" id="ARBA00023002"/>
    </source>
</evidence>
<keyword evidence="3 6" id="KW-0862">Zinc</keyword>
<evidence type="ECO:0000256" key="1">
    <source>
        <dbReference type="ARBA" id="ARBA00007358"/>
    </source>
</evidence>
<organism evidence="10 11">
    <name type="scientific">Halogranum amylolyticum</name>
    <dbReference type="NCBI Taxonomy" id="660520"/>
    <lineage>
        <taxon>Archaea</taxon>
        <taxon>Methanobacteriati</taxon>
        <taxon>Methanobacteriota</taxon>
        <taxon>Stenosarchaea group</taxon>
        <taxon>Halobacteria</taxon>
        <taxon>Halobacteriales</taxon>
        <taxon>Haloferacaceae</taxon>
    </lineage>
</organism>
<proteinExistence type="inferred from homology"/>
<evidence type="ECO:0000256" key="2">
    <source>
        <dbReference type="ARBA" id="ARBA00022723"/>
    </source>
</evidence>
<keyword evidence="2 6" id="KW-0479">Metal-binding</keyword>
<name>A0A1H8TFH2_9EURY</name>
<comment type="similarity">
    <text evidence="1">Belongs to the iron-containing alcohol dehydrogenase family.</text>
</comment>
<feature type="binding site" evidence="8">
    <location>
        <begin position="94"/>
        <end position="98"/>
    </location>
    <ligand>
        <name>NAD(+)</name>
        <dbReference type="ChEBI" id="CHEBI:57540"/>
    </ligand>
</feature>
<dbReference type="GO" id="GO:0016614">
    <property type="term" value="F:oxidoreductase activity, acting on CH-OH group of donors"/>
    <property type="evidence" value="ECO:0007669"/>
    <property type="project" value="InterPro"/>
</dbReference>
<feature type="binding site" evidence="8">
    <location>
        <begin position="116"/>
        <end position="119"/>
    </location>
    <ligand>
        <name>NAD(+)</name>
        <dbReference type="ChEBI" id="CHEBI:57540"/>
    </ligand>
</feature>
<sequence length="360" mass="37818">MPRTFASPARYIQAAGALGDLGRLSKQHGDSTLVVADSDVWDIVGEQIQSSFDAVDGTFQHAFFSGECTTEEIDRLTEIASESGVEIVVGVGGGKTIDTAKSVCARSGVAFGSVPTVASTDSPTSSLSIVYGNDGVWETAEQHEFHPDFVLVDSRIIAQAPTRWFVSGIGDALATWYEAKTAWESGGTTVFGDRPTYTGKALAETCHRLLRDHAEGAVRAVKADTVTESVEAVIEAIILLSGLGFENGGLAAAHAIHDGLTRLSAASGATHGEKVMIGLLTQLLLEGEPDDTVRDLVSFARSVGLPVSLAAIGVTSPTREDLLRAGRIACNPDGPMENEPLEITPERVADALLALDSVVE</sequence>
<dbReference type="InterPro" id="IPR016205">
    <property type="entry name" value="Glycerol_DH"/>
</dbReference>
<dbReference type="Proteomes" id="UP000199126">
    <property type="component" value="Unassembled WGS sequence"/>
</dbReference>